<feature type="compositionally biased region" description="Basic residues" evidence="1">
    <location>
        <begin position="780"/>
        <end position="789"/>
    </location>
</feature>
<name>A0A9P8RPY7_9PEZI</name>
<accession>A0A9P8RPY7</accession>
<evidence type="ECO:0000313" key="3">
    <source>
        <dbReference type="Proteomes" id="UP000750711"/>
    </source>
</evidence>
<feature type="region of interest" description="Disordered" evidence="1">
    <location>
        <begin position="740"/>
        <end position="812"/>
    </location>
</feature>
<keyword evidence="3" id="KW-1185">Reference proteome</keyword>
<sequence length="936" mass="104571">MNAMELNPPQWRDAPIYGNYPSTSIEAPWTAARCNRLLRPLTSRINIIRKEKGTHPPRGEQRSEISDPGFKLGVGSVEKDEPSWIQPGRGTKHHKTYAHRKAGSDMVSSTNNKGVCEPLSIATPGEVTVPTPVILRARDINAEPSSNPELCSEQLLTKLNKSHHSGASCYLSNLRKDVDSVIWQLYEGLSSGLDALLKATTTRDNGHMRDPEPFRRRLGARSLFSMCLRRIPDYIKVEEAWNDIESQDGSGGAGVHHETNVASAIFSELESLSTSSKGGWKGLSEVVRSHGIHIICDALRDNVLCERAGEILAWICIENTAFDEAEAIISAMMSAFKKYPEPTDTGSLLFHRSVCIPLATLNTHATISSRHGYQFRELEALLRTGRLPKEWLTCRDFTKIWQEAIQALTERNPNYPGAISLVATAIELTWGVSDISLDDATHLLRLGGRGVSSGNPRRTVTNRRQLITSSANCIKTTQQELLINALDNTVYSVLTTLASIAILNQRFLETEPELEIDSDDKISPALRLVHRLGTNVLRASHFHHNWPCHAAGVSRRVLPALLASLLVLRSFSDSRNQKTNIARTLTKLVELSDSREDSAKASGGSNSSGAVLDLAYYINSITGCCAKATKDGGLPHISYFIRTLQDVLELPSISQSHDLDYNDKRNLRQIAIESSYEFAEQNRTDGVLEWAQDVEQWASGHDSVKAKPTPGKEGRPRHGYQWEWDLDRLTTESPELARKYHIPQHIEGRKKQQKLKSAPERNKGYRNGSDSEDSEEGSCRYRKRRRKSKVSTTPRISSMVVGEHPPTSSPLVPTASPTHLYSPMDQLSGGQTIGFGSLPIRLKSNKQRQDDRTKRGPMKIRLIDSDIDELGKSELTWGYMKNATTQSNPMRRRPAEIAVNRGYRSKFENGPRAVKKYRWLQERTIVEDYSEDELLG</sequence>
<proteinExistence type="predicted"/>
<protein>
    <submittedName>
        <fullName evidence="2">Uncharacterized protein</fullName>
    </submittedName>
</protein>
<feature type="compositionally biased region" description="Basic and acidic residues" evidence="1">
    <location>
        <begin position="740"/>
        <end position="750"/>
    </location>
</feature>
<gene>
    <name evidence="2" type="ORF">GP486_004282</name>
</gene>
<evidence type="ECO:0000256" key="1">
    <source>
        <dbReference type="SAM" id="MobiDB-lite"/>
    </source>
</evidence>
<feature type="compositionally biased region" description="Basic and acidic residues" evidence="1">
    <location>
        <begin position="702"/>
        <end position="716"/>
    </location>
</feature>
<comment type="caution">
    <text evidence="2">The sequence shown here is derived from an EMBL/GenBank/DDBJ whole genome shotgun (WGS) entry which is preliminary data.</text>
</comment>
<feature type="region of interest" description="Disordered" evidence="1">
    <location>
        <begin position="49"/>
        <end position="71"/>
    </location>
</feature>
<organism evidence="2 3">
    <name type="scientific">Trichoglossum hirsutum</name>
    <dbReference type="NCBI Taxonomy" id="265104"/>
    <lineage>
        <taxon>Eukaryota</taxon>
        <taxon>Fungi</taxon>
        <taxon>Dikarya</taxon>
        <taxon>Ascomycota</taxon>
        <taxon>Pezizomycotina</taxon>
        <taxon>Geoglossomycetes</taxon>
        <taxon>Geoglossales</taxon>
        <taxon>Geoglossaceae</taxon>
        <taxon>Trichoglossum</taxon>
    </lineage>
</organism>
<evidence type="ECO:0000313" key="2">
    <source>
        <dbReference type="EMBL" id="KAH0559179.1"/>
    </source>
</evidence>
<reference evidence="2" key="1">
    <citation type="submission" date="2021-03" db="EMBL/GenBank/DDBJ databases">
        <title>Comparative genomics and phylogenomic investigation of the class Geoglossomycetes provide insights into ecological specialization and systematics.</title>
        <authorList>
            <person name="Melie T."/>
            <person name="Pirro S."/>
            <person name="Miller A.N."/>
            <person name="Quandt A."/>
        </authorList>
    </citation>
    <scope>NUCLEOTIDE SEQUENCE</scope>
    <source>
        <strain evidence="2">CAQ_001_2017</strain>
    </source>
</reference>
<feature type="region of interest" description="Disordered" evidence="1">
    <location>
        <begin position="699"/>
        <end position="719"/>
    </location>
</feature>
<dbReference type="EMBL" id="JAGHQM010000657">
    <property type="protein sequence ID" value="KAH0559179.1"/>
    <property type="molecule type" value="Genomic_DNA"/>
</dbReference>
<dbReference type="AlphaFoldDB" id="A0A9P8RPY7"/>
<feature type="compositionally biased region" description="Basic and acidic residues" evidence="1">
    <location>
        <begin position="49"/>
        <end position="65"/>
    </location>
</feature>
<dbReference type="Proteomes" id="UP000750711">
    <property type="component" value="Unassembled WGS sequence"/>
</dbReference>